<dbReference type="EMBL" id="CM029053">
    <property type="protein sequence ID" value="KAG2551227.1"/>
    <property type="molecule type" value="Genomic_DNA"/>
</dbReference>
<feature type="region of interest" description="Disordered" evidence="1">
    <location>
        <begin position="38"/>
        <end position="71"/>
    </location>
</feature>
<reference evidence="2" key="1">
    <citation type="submission" date="2020-05" db="EMBL/GenBank/DDBJ databases">
        <title>WGS assembly of Panicum virgatum.</title>
        <authorList>
            <person name="Lovell J.T."/>
            <person name="Jenkins J."/>
            <person name="Shu S."/>
            <person name="Juenger T.E."/>
            <person name="Schmutz J."/>
        </authorList>
    </citation>
    <scope>NUCLEOTIDE SEQUENCE</scope>
    <source>
        <strain evidence="2">AP13</strain>
    </source>
</reference>
<feature type="region of interest" description="Disordered" evidence="1">
    <location>
        <begin position="90"/>
        <end position="111"/>
    </location>
</feature>
<evidence type="ECO:0000256" key="1">
    <source>
        <dbReference type="SAM" id="MobiDB-lite"/>
    </source>
</evidence>
<sequence>MIDRRPHLQPNLTQIVSWRGPSSLPLLVGSAAPRTTMAASGRCRWPRRPDYHGGGRSSTGPAPRGSGTFGSETSWRAASVFVELRRAVDAAEAASGGEQEDADEQKKKIDS</sequence>
<protein>
    <submittedName>
        <fullName evidence="2">Uncharacterized protein</fullName>
    </submittedName>
</protein>
<evidence type="ECO:0000313" key="3">
    <source>
        <dbReference type="Proteomes" id="UP000823388"/>
    </source>
</evidence>
<gene>
    <name evidence="2" type="ORF">PVAP13_9KG384101</name>
</gene>
<dbReference type="Proteomes" id="UP000823388">
    <property type="component" value="Chromosome 9K"/>
</dbReference>
<accession>A0A8T0NP12</accession>
<dbReference type="AlphaFoldDB" id="A0A8T0NP12"/>
<name>A0A8T0NP12_PANVG</name>
<proteinExistence type="predicted"/>
<organism evidence="2 3">
    <name type="scientific">Panicum virgatum</name>
    <name type="common">Blackwell switchgrass</name>
    <dbReference type="NCBI Taxonomy" id="38727"/>
    <lineage>
        <taxon>Eukaryota</taxon>
        <taxon>Viridiplantae</taxon>
        <taxon>Streptophyta</taxon>
        <taxon>Embryophyta</taxon>
        <taxon>Tracheophyta</taxon>
        <taxon>Spermatophyta</taxon>
        <taxon>Magnoliopsida</taxon>
        <taxon>Liliopsida</taxon>
        <taxon>Poales</taxon>
        <taxon>Poaceae</taxon>
        <taxon>PACMAD clade</taxon>
        <taxon>Panicoideae</taxon>
        <taxon>Panicodae</taxon>
        <taxon>Paniceae</taxon>
        <taxon>Panicinae</taxon>
        <taxon>Panicum</taxon>
        <taxon>Panicum sect. Hiantes</taxon>
    </lineage>
</organism>
<comment type="caution">
    <text evidence="2">The sequence shown here is derived from an EMBL/GenBank/DDBJ whole genome shotgun (WGS) entry which is preliminary data.</text>
</comment>
<keyword evidence="3" id="KW-1185">Reference proteome</keyword>
<evidence type="ECO:0000313" key="2">
    <source>
        <dbReference type="EMBL" id="KAG2551227.1"/>
    </source>
</evidence>